<gene>
    <name evidence="2" type="ORF">PCOR1329_LOCUS59093</name>
</gene>
<sequence>MFFLDSLTSCVFARLHRPVGHSKTKNKQGQVRAENPRSTSLFAVLLLVELALLLRSGILILLALRDKVIHVALRLGELHLVHALAGVPMQEGLAPEHRREVLCYTLKHFLNRCTERN</sequence>
<evidence type="ECO:0000313" key="2">
    <source>
        <dbReference type="EMBL" id="CAK0874075.1"/>
    </source>
</evidence>
<feature type="transmembrane region" description="Helical" evidence="1">
    <location>
        <begin position="41"/>
        <end position="64"/>
    </location>
</feature>
<dbReference type="Proteomes" id="UP001189429">
    <property type="component" value="Unassembled WGS sequence"/>
</dbReference>
<keyword evidence="1" id="KW-1133">Transmembrane helix</keyword>
<name>A0ABN9VLC7_9DINO</name>
<accession>A0ABN9VLC7</accession>
<evidence type="ECO:0008006" key="4">
    <source>
        <dbReference type="Google" id="ProtNLM"/>
    </source>
</evidence>
<evidence type="ECO:0000313" key="3">
    <source>
        <dbReference type="Proteomes" id="UP001189429"/>
    </source>
</evidence>
<proteinExistence type="predicted"/>
<comment type="caution">
    <text evidence="2">The sequence shown here is derived from an EMBL/GenBank/DDBJ whole genome shotgun (WGS) entry which is preliminary data.</text>
</comment>
<protein>
    <recommendedName>
        <fullName evidence="4">Secreted protein</fullName>
    </recommendedName>
</protein>
<keyword evidence="1" id="KW-0472">Membrane</keyword>
<reference evidence="2" key="1">
    <citation type="submission" date="2023-10" db="EMBL/GenBank/DDBJ databases">
        <authorList>
            <person name="Chen Y."/>
            <person name="Shah S."/>
            <person name="Dougan E. K."/>
            <person name="Thang M."/>
            <person name="Chan C."/>
        </authorList>
    </citation>
    <scope>NUCLEOTIDE SEQUENCE [LARGE SCALE GENOMIC DNA]</scope>
</reference>
<keyword evidence="1" id="KW-0812">Transmembrane</keyword>
<keyword evidence="3" id="KW-1185">Reference proteome</keyword>
<dbReference type="EMBL" id="CAUYUJ010017357">
    <property type="protein sequence ID" value="CAK0874075.1"/>
    <property type="molecule type" value="Genomic_DNA"/>
</dbReference>
<evidence type="ECO:0000256" key="1">
    <source>
        <dbReference type="SAM" id="Phobius"/>
    </source>
</evidence>
<organism evidence="2 3">
    <name type="scientific">Prorocentrum cordatum</name>
    <dbReference type="NCBI Taxonomy" id="2364126"/>
    <lineage>
        <taxon>Eukaryota</taxon>
        <taxon>Sar</taxon>
        <taxon>Alveolata</taxon>
        <taxon>Dinophyceae</taxon>
        <taxon>Prorocentrales</taxon>
        <taxon>Prorocentraceae</taxon>
        <taxon>Prorocentrum</taxon>
    </lineage>
</organism>